<dbReference type="InterPro" id="IPR008979">
    <property type="entry name" value="Galactose-bd-like_sf"/>
</dbReference>
<dbReference type="VEuPathDB" id="FungiDB:A1O9_09874"/>
<dbReference type="InterPro" id="IPR029058">
    <property type="entry name" value="AB_hydrolase_fold"/>
</dbReference>
<dbReference type="OrthoDB" id="2578740at2759"/>
<dbReference type="SUPFAM" id="SSF53474">
    <property type="entry name" value="alpha/beta-Hydrolases"/>
    <property type="match status" value="1"/>
</dbReference>
<dbReference type="SUPFAM" id="SSF49785">
    <property type="entry name" value="Galactose-binding domain-like"/>
    <property type="match status" value="1"/>
</dbReference>
<evidence type="ECO:0000313" key="3">
    <source>
        <dbReference type="Proteomes" id="UP000027920"/>
    </source>
</evidence>
<evidence type="ECO:0000259" key="1">
    <source>
        <dbReference type="SMART" id="SM00939"/>
    </source>
</evidence>
<proteinExistence type="predicted"/>
<dbReference type="Proteomes" id="UP000027920">
    <property type="component" value="Unassembled WGS sequence"/>
</dbReference>
<dbReference type="RefSeq" id="XP_013256669.1">
    <property type="nucleotide sequence ID" value="XM_013401215.1"/>
</dbReference>
<accession>A0A072P1S6</accession>
<dbReference type="GO" id="GO:0008239">
    <property type="term" value="F:dipeptidyl-peptidase activity"/>
    <property type="evidence" value="ECO:0007669"/>
    <property type="project" value="InterPro"/>
</dbReference>
<dbReference type="HOGENOM" id="CLU_015590_3_2_1"/>
<dbReference type="Gene3D" id="3.40.50.1820">
    <property type="entry name" value="alpha/beta hydrolase"/>
    <property type="match status" value="1"/>
</dbReference>
<name>A0A072P1S6_9EURO</name>
<comment type="caution">
    <text evidence="2">The sequence shown here is derived from an EMBL/GenBank/DDBJ whole genome shotgun (WGS) entry which is preliminary data.</text>
</comment>
<organism evidence="2 3">
    <name type="scientific">Exophiala aquamarina CBS 119918</name>
    <dbReference type="NCBI Taxonomy" id="1182545"/>
    <lineage>
        <taxon>Eukaryota</taxon>
        <taxon>Fungi</taxon>
        <taxon>Dikarya</taxon>
        <taxon>Ascomycota</taxon>
        <taxon>Pezizomycotina</taxon>
        <taxon>Eurotiomycetes</taxon>
        <taxon>Chaetothyriomycetidae</taxon>
        <taxon>Chaetothyriales</taxon>
        <taxon>Herpotrichiellaceae</taxon>
        <taxon>Exophiala</taxon>
    </lineage>
</organism>
<dbReference type="GeneID" id="25284782"/>
<dbReference type="InterPro" id="IPR013736">
    <property type="entry name" value="Xaa-Pro_dipept_C"/>
</dbReference>
<dbReference type="AlphaFoldDB" id="A0A072P1S6"/>
<keyword evidence="3" id="KW-1185">Reference proteome</keyword>
<dbReference type="STRING" id="1182545.A0A072P1S6"/>
<protein>
    <recommendedName>
        <fullName evidence="1">Xaa-Pro dipeptidyl-peptidase C-terminal domain-containing protein</fullName>
    </recommendedName>
</protein>
<dbReference type="Gene3D" id="2.60.120.260">
    <property type="entry name" value="Galactose-binding domain-like"/>
    <property type="match status" value="1"/>
</dbReference>
<sequence length="317" mass="36214">MDRDDGILALEQPTFTSLWASKVVDLTEIDVPAYSITGWSSVALHLRGTIAAWKAFSSKHKYLRVHAGREWEQYYNDDGQRRQKAFWDCFLKDLPTEVDGWPLIEIDVRTIENFTPRFEQSWPPHNAELTSLFLSGNTLEAEVSAASIPTDAISYQSHLRYGENASANFDYRFTTRTEITGDICLKLYVQAQQFPDTDIFVAVKKVNKTGQEVQFYNQSQTQEASAAHGWREYSHEGPRRLWVTPDEIVSAEIEVWPSSTVWEEGETLRVTVQGHSFFSEESPVTSKHALSHNFGEVKIWYGQAYPSQLLVPVIKNL</sequence>
<dbReference type="SMART" id="SM00939">
    <property type="entry name" value="PepX_C"/>
    <property type="match status" value="1"/>
</dbReference>
<feature type="domain" description="Xaa-Pro dipeptidyl-peptidase C-terminal" evidence="1">
    <location>
        <begin position="84"/>
        <end position="310"/>
    </location>
</feature>
<gene>
    <name evidence="2" type="ORF">A1O9_09874</name>
</gene>
<dbReference type="Pfam" id="PF08530">
    <property type="entry name" value="PepX_C"/>
    <property type="match status" value="1"/>
</dbReference>
<evidence type="ECO:0000313" key="2">
    <source>
        <dbReference type="EMBL" id="KEF54079.1"/>
    </source>
</evidence>
<reference evidence="2 3" key="1">
    <citation type="submission" date="2013-03" db="EMBL/GenBank/DDBJ databases">
        <title>The Genome Sequence of Exophiala aquamarina CBS 119918.</title>
        <authorList>
            <consortium name="The Broad Institute Genomics Platform"/>
            <person name="Cuomo C."/>
            <person name="de Hoog S."/>
            <person name="Gorbushina A."/>
            <person name="Walker B."/>
            <person name="Young S.K."/>
            <person name="Zeng Q."/>
            <person name="Gargeya S."/>
            <person name="Fitzgerald M."/>
            <person name="Haas B."/>
            <person name="Abouelleil A."/>
            <person name="Allen A.W."/>
            <person name="Alvarado L."/>
            <person name="Arachchi H.M."/>
            <person name="Berlin A.M."/>
            <person name="Chapman S.B."/>
            <person name="Gainer-Dewar J."/>
            <person name="Goldberg J."/>
            <person name="Griggs A."/>
            <person name="Gujja S."/>
            <person name="Hansen M."/>
            <person name="Howarth C."/>
            <person name="Imamovic A."/>
            <person name="Ireland A."/>
            <person name="Larimer J."/>
            <person name="McCowan C."/>
            <person name="Murphy C."/>
            <person name="Pearson M."/>
            <person name="Poon T.W."/>
            <person name="Priest M."/>
            <person name="Roberts A."/>
            <person name="Saif S."/>
            <person name="Shea T."/>
            <person name="Sisk P."/>
            <person name="Sykes S."/>
            <person name="Wortman J."/>
            <person name="Nusbaum C."/>
            <person name="Birren B."/>
        </authorList>
    </citation>
    <scope>NUCLEOTIDE SEQUENCE [LARGE SCALE GENOMIC DNA]</scope>
    <source>
        <strain evidence="2 3">CBS 119918</strain>
    </source>
</reference>
<dbReference type="EMBL" id="AMGV01000011">
    <property type="protein sequence ID" value="KEF54079.1"/>
    <property type="molecule type" value="Genomic_DNA"/>
</dbReference>